<dbReference type="InParanoid" id="L8G283"/>
<protein>
    <recommendedName>
        <fullName evidence="2">Aldehyde dehydrogenase domain-containing protein</fullName>
    </recommendedName>
</protein>
<dbReference type="GO" id="GO:0009450">
    <property type="term" value="P:gamma-aminobutyric acid catabolic process"/>
    <property type="evidence" value="ECO:0007669"/>
    <property type="project" value="TreeGrafter"/>
</dbReference>
<dbReference type="GO" id="GO:0004777">
    <property type="term" value="F:succinate-semialdehyde dehydrogenase (NAD+) activity"/>
    <property type="evidence" value="ECO:0007669"/>
    <property type="project" value="TreeGrafter"/>
</dbReference>
<gene>
    <name evidence="3" type="ORF">GMDG_08390</name>
</gene>
<dbReference type="HOGENOM" id="CLU_005391_1_0_1"/>
<dbReference type="AlphaFoldDB" id="L8G283"/>
<evidence type="ECO:0000259" key="2">
    <source>
        <dbReference type="Pfam" id="PF00171"/>
    </source>
</evidence>
<evidence type="ECO:0000313" key="4">
    <source>
        <dbReference type="Proteomes" id="UP000011064"/>
    </source>
</evidence>
<keyword evidence="1" id="KW-0560">Oxidoreductase</keyword>
<keyword evidence="4" id="KW-1185">Reference proteome</keyword>
<dbReference type="PANTHER" id="PTHR43353">
    <property type="entry name" value="SUCCINATE-SEMIALDEHYDE DEHYDROGENASE, MITOCHONDRIAL"/>
    <property type="match status" value="1"/>
</dbReference>
<dbReference type="STRING" id="658429.L8G283"/>
<name>L8G283_PSED2</name>
<dbReference type="InterPro" id="IPR016162">
    <property type="entry name" value="Ald_DH_N"/>
</dbReference>
<feature type="domain" description="Aldehyde dehydrogenase" evidence="2">
    <location>
        <begin position="34"/>
        <end position="477"/>
    </location>
</feature>
<dbReference type="InterPro" id="IPR015590">
    <property type="entry name" value="Aldehyde_DH_dom"/>
</dbReference>
<dbReference type="OrthoDB" id="310895at2759"/>
<dbReference type="Gene3D" id="3.40.605.10">
    <property type="entry name" value="Aldehyde Dehydrogenase, Chain A, domain 1"/>
    <property type="match status" value="1"/>
</dbReference>
<dbReference type="InterPro" id="IPR016163">
    <property type="entry name" value="Ald_DH_C"/>
</dbReference>
<dbReference type="SUPFAM" id="SSF53720">
    <property type="entry name" value="ALDH-like"/>
    <property type="match status" value="1"/>
</dbReference>
<dbReference type="PANTHER" id="PTHR43353:SF2">
    <property type="entry name" value="ALDEHYDE DEHYDROGENASE FAMILY PROTEIN (AFU_ORTHOLOGUE AFUA_8G05520)"/>
    <property type="match status" value="1"/>
</dbReference>
<dbReference type="InterPro" id="IPR016161">
    <property type="entry name" value="Ald_DH/histidinol_DH"/>
</dbReference>
<organism evidence="3 4">
    <name type="scientific">Pseudogymnoascus destructans (strain ATCC MYA-4855 / 20631-21)</name>
    <name type="common">Bat white-nose syndrome fungus</name>
    <name type="synonym">Geomyces destructans</name>
    <dbReference type="NCBI Taxonomy" id="658429"/>
    <lineage>
        <taxon>Eukaryota</taxon>
        <taxon>Fungi</taxon>
        <taxon>Dikarya</taxon>
        <taxon>Ascomycota</taxon>
        <taxon>Pezizomycotina</taxon>
        <taxon>Leotiomycetes</taxon>
        <taxon>Thelebolales</taxon>
        <taxon>Thelebolaceae</taxon>
        <taxon>Pseudogymnoascus</taxon>
    </lineage>
</organism>
<dbReference type="VEuPathDB" id="FungiDB:GMDG_08390"/>
<dbReference type="EMBL" id="GL573522">
    <property type="protein sequence ID" value="ELR07375.1"/>
    <property type="molecule type" value="Genomic_DNA"/>
</dbReference>
<accession>L8G283</accession>
<evidence type="ECO:0000313" key="3">
    <source>
        <dbReference type="EMBL" id="ELR07375.1"/>
    </source>
</evidence>
<dbReference type="Pfam" id="PF00171">
    <property type="entry name" value="Aldedh"/>
    <property type="match status" value="1"/>
</dbReference>
<reference evidence="4" key="1">
    <citation type="submission" date="2010-09" db="EMBL/GenBank/DDBJ databases">
        <title>The genome sequence of Geomyces destructans 20631-21.</title>
        <authorList>
            <consortium name="The Broad Institute Genome Sequencing Platform"/>
            <person name="Cuomo C.A."/>
            <person name="Blehert D.S."/>
            <person name="Lorch J.M."/>
            <person name="Young S.K."/>
            <person name="Zeng Q."/>
            <person name="Gargeya S."/>
            <person name="Fitzgerald M."/>
            <person name="Haas B."/>
            <person name="Abouelleil A."/>
            <person name="Alvarado L."/>
            <person name="Arachchi H.M."/>
            <person name="Berlin A."/>
            <person name="Brown A."/>
            <person name="Chapman S.B."/>
            <person name="Chen Z."/>
            <person name="Dunbar C."/>
            <person name="Freedman E."/>
            <person name="Gearin G."/>
            <person name="Gellesch M."/>
            <person name="Goldberg J."/>
            <person name="Griggs A."/>
            <person name="Gujja S."/>
            <person name="Heiman D."/>
            <person name="Howarth C."/>
            <person name="Larson L."/>
            <person name="Lui A."/>
            <person name="MacDonald P.J.P."/>
            <person name="Montmayeur A."/>
            <person name="Murphy C."/>
            <person name="Neiman D."/>
            <person name="Pearson M."/>
            <person name="Priest M."/>
            <person name="Roberts A."/>
            <person name="Saif S."/>
            <person name="Shea T."/>
            <person name="Shenoy N."/>
            <person name="Sisk P."/>
            <person name="Stolte C."/>
            <person name="Sykes S."/>
            <person name="Wortman J."/>
            <person name="Nusbaum C."/>
            <person name="Birren B."/>
        </authorList>
    </citation>
    <scope>NUCLEOTIDE SEQUENCE [LARGE SCALE GENOMIC DNA]</scope>
    <source>
        <strain evidence="4">ATCC MYA-4855 / 20631-21</strain>
    </source>
</reference>
<dbReference type="Proteomes" id="UP000011064">
    <property type="component" value="Unassembled WGS sequence"/>
</dbReference>
<proteinExistence type="predicted"/>
<dbReference type="Gene3D" id="3.40.309.10">
    <property type="entry name" value="Aldehyde Dehydrogenase, Chain A, domain 2"/>
    <property type="match status" value="1"/>
</dbReference>
<sequence length="481" mass="50096">MLQNGTEMASNDTNGDAPSQIAVPSWINGIEETGPSTFDVISPYTNTTFWTSTSATPSDALRAVDAASAAFPAWSATKPTARRDILLRAADLLEERTEANAEIMRTEMGADVGASQFFVVPLAIKMLRDVAGRITSVCGSVPTVEEEGQSAIGIRSPWVNAPYVFGIRSAATALAGGNTTVLKSSHLSPRCYWAIGCAFADAGLPAGCLNIVSCRPADAPAVVNAMIAHPAVRKINFTGSISVGRRIAKEAGMQLKPCLMELGGKNSAIVCEDANLDIAVQSVIAGAFLNSGQICMSTDRIILHSAIAPAFLAALKSALSSAPPSDAPTLVSAASKARVQALVTSSLAAGAHLIHGSVDAAESDEKASSIRLAPVVVGGAGDEDPLWLEELFASLAACRVVSSDEEAVEVANSGGYGLSAAVFTEDLRRGFKLAKKLESGMTVHDEPVLPHGGVRNSGWGRFNAAQGLEEFLLTKTVTWKD</sequence>
<evidence type="ECO:0000256" key="1">
    <source>
        <dbReference type="ARBA" id="ARBA00023002"/>
    </source>
</evidence>
<dbReference type="InterPro" id="IPR050740">
    <property type="entry name" value="Aldehyde_DH_Superfamily"/>
</dbReference>